<reference evidence="1" key="1">
    <citation type="submission" date="2020-04" db="EMBL/GenBank/DDBJ databases">
        <authorList>
            <person name="Zhang T."/>
        </authorList>
    </citation>
    <scope>NUCLEOTIDE SEQUENCE</scope>
    <source>
        <strain evidence="1">HKST-UBA80</strain>
    </source>
</reference>
<comment type="caution">
    <text evidence="1">The sequence shown here is derived from an EMBL/GenBank/DDBJ whole genome shotgun (WGS) entry which is preliminary data.</text>
</comment>
<dbReference type="AlphaFoldDB" id="A0A955E232"/>
<dbReference type="PANTHER" id="PTHR46523:SF1">
    <property type="entry name" value="DCTP PYROPHOSPHATASE 1"/>
    <property type="match status" value="1"/>
</dbReference>
<gene>
    <name evidence="1" type="ORF">KDA10_03445</name>
</gene>
<dbReference type="InterPro" id="IPR052555">
    <property type="entry name" value="dCTP_Pyrophosphatase"/>
</dbReference>
<dbReference type="SUPFAM" id="SSF101386">
    <property type="entry name" value="all-alpha NTP pyrophosphatases"/>
    <property type="match status" value="1"/>
</dbReference>
<sequence>MSKSLKDIEKDVIRVCNERNWNNTDPNQLISSIMIELAELAEHYQWQNDFSKIDKLSKSDKEELGYEFVDVLFYLLRLAHKSNIDIEKYFYKKLPKIKTKKYDKTYKP</sequence>
<name>A0A955E232_UNCKA</name>
<dbReference type="Gene3D" id="1.10.287.1080">
    <property type="entry name" value="MazG-like"/>
    <property type="match status" value="1"/>
</dbReference>
<dbReference type="EC" id="3.6.1.23" evidence="1"/>
<dbReference type="GO" id="GO:0004170">
    <property type="term" value="F:dUTP diphosphatase activity"/>
    <property type="evidence" value="ECO:0007669"/>
    <property type="project" value="UniProtKB-EC"/>
</dbReference>
<evidence type="ECO:0000313" key="1">
    <source>
        <dbReference type="EMBL" id="MCA9302383.1"/>
    </source>
</evidence>
<evidence type="ECO:0000313" key="2">
    <source>
        <dbReference type="Proteomes" id="UP000714817"/>
    </source>
</evidence>
<proteinExistence type="predicted"/>
<dbReference type="Pfam" id="PF08761">
    <property type="entry name" value="dUTPase_2"/>
    <property type="match status" value="1"/>
</dbReference>
<dbReference type="Proteomes" id="UP000714817">
    <property type="component" value="Unassembled WGS sequence"/>
</dbReference>
<protein>
    <submittedName>
        <fullName evidence="1">dUTP diphosphatase</fullName>
        <ecNumber evidence="1">3.6.1.23</ecNumber>
    </submittedName>
</protein>
<dbReference type="EMBL" id="JAGQNY010000014">
    <property type="protein sequence ID" value="MCA9302383.1"/>
    <property type="molecule type" value="Genomic_DNA"/>
</dbReference>
<keyword evidence="1" id="KW-0378">Hydrolase</keyword>
<dbReference type="PANTHER" id="PTHR46523">
    <property type="entry name" value="DCTP PYROPHOSPHATASE 1"/>
    <property type="match status" value="1"/>
</dbReference>
<reference evidence="1" key="2">
    <citation type="journal article" date="2021" name="Microbiome">
        <title>Successional dynamics and alternative stable states in a saline activated sludge microbial community over 9 years.</title>
        <authorList>
            <person name="Wang Y."/>
            <person name="Ye J."/>
            <person name="Ju F."/>
            <person name="Liu L."/>
            <person name="Boyd J.A."/>
            <person name="Deng Y."/>
            <person name="Parks D.H."/>
            <person name="Jiang X."/>
            <person name="Yin X."/>
            <person name="Woodcroft B.J."/>
            <person name="Tyson G.W."/>
            <person name="Hugenholtz P."/>
            <person name="Polz M.F."/>
            <person name="Zhang T."/>
        </authorList>
    </citation>
    <scope>NUCLEOTIDE SEQUENCE</scope>
    <source>
        <strain evidence="1">HKST-UBA80</strain>
    </source>
</reference>
<organism evidence="1 2">
    <name type="scientific">candidate division WWE3 bacterium</name>
    <dbReference type="NCBI Taxonomy" id="2053526"/>
    <lineage>
        <taxon>Bacteria</taxon>
        <taxon>Katanobacteria</taxon>
    </lineage>
</organism>
<dbReference type="InterPro" id="IPR014871">
    <property type="entry name" value="dUTPase/dCTP_pyrophosphatase"/>
</dbReference>
<accession>A0A955E232</accession>